<dbReference type="KEGG" id="jre:108988079"/>
<feature type="compositionally biased region" description="Basic and acidic residues" evidence="1">
    <location>
        <begin position="167"/>
        <end position="178"/>
    </location>
</feature>
<feature type="compositionally biased region" description="Polar residues" evidence="1">
    <location>
        <begin position="105"/>
        <end position="126"/>
    </location>
</feature>
<dbReference type="RefSeq" id="XP_018816726.1">
    <property type="nucleotide sequence ID" value="XM_018961181.2"/>
</dbReference>
<feature type="region of interest" description="Disordered" evidence="1">
    <location>
        <begin position="99"/>
        <end position="215"/>
    </location>
</feature>
<dbReference type="Gramene" id="Jr01_09530_p1">
    <property type="protein sequence ID" value="cds.Jr01_09530_p1"/>
    <property type="gene ID" value="Jr01_09530"/>
</dbReference>
<evidence type="ECO:0000256" key="1">
    <source>
        <dbReference type="SAM" id="MobiDB-lite"/>
    </source>
</evidence>
<dbReference type="GO" id="GO:0010082">
    <property type="term" value="P:regulation of root meristem growth"/>
    <property type="evidence" value="ECO:0007669"/>
    <property type="project" value="InterPro"/>
</dbReference>
<reference evidence="4" key="1">
    <citation type="submission" date="2025-08" db="UniProtKB">
        <authorList>
            <consortium name="RefSeq"/>
        </authorList>
    </citation>
    <scope>IDENTIFICATION</scope>
    <source>
        <tissue evidence="4">Leaves</tissue>
    </source>
</reference>
<dbReference type="AlphaFoldDB" id="A0A2I4EBF5"/>
<dbReference type="InterPro" id="IPR038804">
    <property type="entry name" value="RGF3"/>
</dbReference>
<dbReference type="Proteomes" id="UP000235220">
    <property type="component" value="Chromosome 1"/>
</dbReference>
<dbReference type="GeneID" id="108988079"/>
<name>A0A2I4EBF5_JUGRE</name>
<evidence type="ECO:0000256" key="2">
    <source>
        <dbReference type="SAM" id="SignalP"/>
    </source>
</evidence>
<feature type="compositionally biased region" description="Basic and acidic residues" evidence="1">
    <location>
        <begin position="127"/>
        <end position="137"/>
    </location>
</feature>
<organism evidence="3 4">
    <name type="scientific">Juglans regia</name>
    <name type="common">English walnut</name>
    <dbReference type="NCBI Taxonomy" id="51240"/>
    <lineage>
        <taxon>Eukaryota</taxon>
        <taxon>Viridiplantae</taxon>
        <taxon>Streptophyta</taxon>
        <taxon>Embryophyta</taxon>
        <taxon>Tracheophyta</taxon>
        <taxon>Spermatophyta</taxon>
        <taxon>Magnoliopsida</taxon>
        <taxon>eudicotyledons</taxon>
        <taxon>Gunneridae</taxon>
        <taxon>Pentapetalae</taxon>
        <taxon>rosids</taxon>
        <taxon>fabids</taxon>
        <taxon>Fagales</taxon>
        <taxon>Juglandaceae</taxon>
        <taxon>Juglans</taxon>
    </lineage>
</organism>
<proteinExistence type="predicted"/>
<dbReference type="PANTHER" id="PTHR36313:SF7">
    <property type="entry name" value="OS09G0474600 PROTEIN"/>
    <property type="match status" value="1"/>
</dbReference>
<feature type="chain" id="PRO_5043354941" evidence="2">
    <location>
        <begin position="31"/>
        <end position="248"/>
    </location>
</feature>
<feature type="compositionally biased region" description="Basic and acidic residues" evidence="1">
    <location>
        <begin position="197"/>
        <end position="215"/>
    </location>
</feature>
<accession>A0A2I4EBF5</accession>
<dbReference type="PANTHER" id="PTHR36313">
    <property type="entry name" value="ROOT MERISTEM GROWTH FACTOR 2"/>
    <property type="match status" value="1"/>
</dbReference>
<dbReference type="OrthoDB" id="1937240at2759"/>
<feature type="signal peptide" evidence="2">
    <location>
        <begin position="1"/>
        <end position="30"/>
    </location>
</feature>
<keyword evidence="3" id="KW-1185">Reference proteome</keyword>
<dbReference type="GO" id="GO:0008083">
    <property type="term" value="F:growth factor activity"/>
    <property type="evidence" value="ECO:0007669"/>
    <property type="project" value="InterPro"/>
</dbReference>
<protein>
    <submittedName>
        <fullName evidence="4">Uncharacterized protein LOC108988079 isoform X1</fullName>
    </submittedName>
</protein>
<gene>
    <name evidence="4" type="primary">LOC108988079</name>
</gene>
<sequence>MKFIRNSNMVYLRFTSFVLIGLLFVMHALGDSSTCTHQAGHDQEGLAVAAKGKNVAVPKCEQGVLLLDRGNAFCLRNIGFGAGRKMAEQKVLSKEIEVEDRVNGAGTTSEISGKDSNASKNSPGRSSQDHRVSDDQSNKNTLPKASKSAGLGSPRSKLLTAHFPNTKPERTQDSKAEPTKASLGSSSRSDKPIFSQETHHDQTTASDHQRDETQRLIEATKEIVSLMHKDYGKMARRPPPSNNHEPWH</sequence>
<evidence type="ECO:0000313" key="3">
    <source>
        <dbReference type="Proteomes" id="UP000235220"/>
    </source>
</evidence>
<evidence type="ECO:0000313" key="4">
    <source>
        <dbReference type="RefSeq" id="XP_018816726.1"/>
    </source>
</evidence>
<keyword evidence="2" id="KW-0732">Signal</keyword>